<keyword evidence="1" id="KW-0472">Membrane</keyword>
<evidence type="ECO:0000313" key="3">
    <source>
        <dbReference type="Proteomes" id="UP000190121"/>
    </source>
</evidence>
<dbReference type="STRING" id="29524.SAMN02745171_00543"/>
<name>A0A1T4LV76_9PORP</name>
<dbReference type="RefSeq" id="WP_078736501.1">
    <property type="nucleotide sequence ID" value="NZ_FUXE01000004.1"/>
</dbReference>
<keyword evidence="1" id="KW-0812">Transmembrane</keyword>
<proteinExistence type="predicted"/>
<dbReference type="EMBL" id="FUXE01000004">
    <property type="protein sequence ID" value="SJZ58633.1"/>
    <property type="molecule type" value="Genomic_DNA"/>
</dbReference>
<keyword evidence="3" id="KW-1185">Reference proteome</keyword>
<evidence type="ECO:0000256" key="1">
    <source>
        <dbReference type="SAM" id="Phobius"/>
    </source>
</evidence>
<gene>
    <name evidence="2" type="ORF">SAMN02745171_00543</name>
</gene>
<reference evidence="3" key="1">
    <citation type="submission" date="2017-02" db="EMBL/GenBank/DDBJ databases">
        <authorList>
            <person name="Varghese N."/>
            <person name="Submissions S."/>
        </authorList>
    </citation>
    <scope>NUCLEOTIDE SEQUENCE [LARGE SCALE GENOMIC DNA]</scope>
    <source>
        <strain evidence="3">ATCC 51356</strain>
    </source>
</reference>
<accession>A0A1T4LV76</accession>
<organism evidence="2 3">
    <name type="scientific">Porphyromonas circumdentaria</name>
    <dbReference type="NCBI Taxonomy" id="29524"/>
    <lineage>
        <taxon>Bacteria</taxon>
        <taxon>Pseudomonadati</taxon>
        <taxon>Bacteroidota</taxon>
        <taxon>Bacteroidia</taxon>
        <taxon>Bacteroidales</taxon>
        <taxon>Porphyromonadaceae</taxon>
        <taxon>Porphyromonas</taxon>
    </lineage>
</organism>
<dbReference type="Proteomes" id="UP000190121">
    <property type="component" value="Unassembled WGS sequence"/>
</dbReference>
<dbReference type="OrthoDB" id="9968301at2"/>
<dbReference type="AlphaFoldDB" id="A0A1T4LV76"/>
<evidence type="ECO:0000313" key="2">
    <source>
        <dbReference type="EMBL" id="SJZ58633.1"/>
    </source>
</evidence>
<protein>
    <submittedName>
        <fullName evidence="2">Uncharacterized protein</fullName>
    </submittedName>
</protein>
<feature type="transmembrane region" description="Helical" evidence="1">
    <location>
        <begin position="24"/>
        <end position="42"/>
    </location>
</feature>
<keyword evidence="1" id="KW-1133">Transmembrane helix</keyword>
<sequence length="190" mass="21448">MQSKVVPPFVRGGSRFLGRLCNSLWLFSTLFFLSLFFLVSCVRSSSGSILRSFEVILVHNPASPIQWSNYHFSLHDLGTGLYAPIGHPAYDEDSVMLSFGKPSLAERPLRSGGETKRQWNEGSFSAQLTIYDISFKECGKIRFRVKATEKGNKVVVTELFGHEGFKEFQRMAHCRDGICSVFFIDFKGTE</sequence>